<keyword evidence="1" id="KW-0472">Membrane</keyword>
<feature type="transmembrane region" description="Helical" evidence="1">
    <location>
        <begin position="55"/>
        <end position="75"/>
    </location>
</feature>
<dbReference type="PIRSF" id="PIRSF009141">
    <property type="entry name" value="UCP009141"/>
    <property type="match status" value="1"/>
</dbReference>
<keyword evidence="1" id="KW-1133">Transmembrane helix</keyword>
<feature type="transmembrane region" description="Helical" evidence="1">
    <location>
        <begin position="264"/>
        <end position="288"/>
    </location>
</feature>
<accession>A0A6S6QWY7</accession>
<dbReference type="EMBL" id="AP023361">
    <property type="protein sequence ID" value="BCJ91551.1"/>
    <property type="molecule type" value="Genomic_DNA"/>
</dbReference>
<feature type="transmembrane region" description="Helical" evidence="1">
    <location>
        <begin position="176"/>
        <end position="194"/>
    </location>
</feature>
<feature type="transmembrane region" description="Helical" evidence="1">
    <location>
        <begin position="81"/>
        <end position="101"/>
    </location>
</feature>
<evidence type="ECO:0000256" key="1">
    <source>
        <dbReference type="SAM" id="Phobius"/>
    </source>
</evidence>
<dbReference type="KEGG" id="tso:IZ6_22860"/>
<name>A0A6S6QWY7_9HYPH</name>
<keyword evidence="3" id="KW-1185">Reference proteome</keyword>
<evidence type="ECO:0000313" key="2">
    <source>
        <dbReference type="EMBL" id="BCJ91551.1"/>
    </source>
</evidence>
<dbReference type="Pfam" id="PF05675">
    <property type="entry name" value="DUF817"/>
    <property type="match status" value="1"/>
</dbReference>
<reference evidence="2 3" key="1">
    <citation type="submission" date="2020-08" db="EMBL/GenBank/DDBJ databases">
        <title>Genome sequence of Rhizobiales bacterium strain IZ6.</title>
        <authorList>
            <person name="Nakai R."/>
            <person name="Naganuma T."/>
        </authorList>
    </citation>
    <scope>NUCLEOTIDE SEQUENCE [LARGE SCALE GENOMIC DNA]</scope>
    <source>
        <strain evidence="2 3">IZ6</strain>
    </source>
</reference>
<dbReference type="Proteomes" id="UP000515317">
    <property type="component" value="Chromosome"/>
</dbReference>
<feature type="transmembrane region" description="Helical" evidence="1">
    <location>
        <begin position="113"/>
        <end position="134"/>
    </location>
</feature>
<evidence type="ECO:0000313" key="3">
    <source>
        <dbReference type="Proteomes" id="UP000515317"/>
    </source>
</evidence>
<evidence type="ECO:0008006" key="4">
    <source>
        <dbReference type="Google" id="ProtNLM"/>
    </source>
</evidence>
<feature type="transmembrane region" description="Helical" evidence="1">
    <location>
        <begin position="200"/>
        <end position="220"/>
    </location>
</feature>
<dbReference type="AlphaFoldDB" id="A0A6S6QWY7"/>
<protein>
    <recommendedName>
        <fullName evidence="4">DUF817 domain-containing protein</fullName>
    </recommendedName>
</protein>
<gene>
    <name evidence="2" type="ORF">IZ6_22860</name>
</gene>
<sequence>MQEKADRKTAPVSAAATWDILKPFIAAEARIGARMAASPLSASLYEFLRFGMKQAWACLFGGIMVGLIVATWLLYPANAPLHRYDFLFLAALLVQVALLAFKLETFEEAKIIFVYHVVGTVMEVFKTSVGSWIYPEEAFFRIGGVPLFTGFMYACIGSYIARAWRLFHFEFTDHPPLWALGLLSLAIYINFYSHHYIPDVRLELFAVSFALFFKTRIYFINWRSKRWMPLLLGLALVAVFIWFAENIGTFTRTWMYPNQKSGWALVSFGKLGSWFLLMLISYTLVAFIKRDDMRAPAITRR</sequence>
<proteinExistence type="predicted"/>
<dbReference type="InterPro" id="IPR008535">
    <property type="entry name" value="DUF817"/>
</dbReference>
<keyword evidence="1" id="KW-0812">Transmembrane</keyword>
<organism evidence="2 3">
    <name type="scientific">Terrihabitans soli</name>
    <dbReference type="NCBI Taxonomy" id="708113"/>
    <lineage>
        <taxon>Bacteria</taxon>
        <taxon>Pseudomonadati</taxon>
        <taxon>Pseudomonadota</taxon>
        <taxon>Alphaproteobacteria</taxon>
        <taxon>Hyphomicrobiales</taxon>
        <taxon>Terrihabitans</taxon>
    </lineage>
</organism>
<feature type="transmembrane region" description="Helical" evidence="1">
    <location>
        <begin position="140"/>
        <end position="164"/>
    </location>
</feature>
<dbReference type="RefSeq" id="WP_420825550.1">
    <property type="nucleotide sequence ID" value="NZ_AP023361.1"/>
</dbReference>
<feature type="transmembrane region" description="Helical" evidence="1">
    <location>
        <begin position="227"/>
        <end position="244"/>
    </location>
</feature>